<protein>
    <recommendedName>
        <fullName evidence="4">DNA-binding protein</fullName>
    </recommendedName>
</protein>
<dbReference type="SUPFAM" id="SSF46966">
    <property type="entry name" value="Spectrin repeat"/>
    <property type="match status" value="1"/>
</dbReference>
<keyword evidence="3" id="KW-1185">Reference proteome</keyword>
<dbReference type="RefSeq" id="WP_209597931.1">
    <property type="nucleotide sequence ID" value="NZ_JAGJCF010000032.1"/>
</dbReference>
<feature type="coiled-coil region" evidence="1">
    <location>
        <begin position="71"/>
        <end position="98"/>
    </location>
</feature>
<evidence type="ECO:0000256" key="1">
    <source>
        <dbReference type="SAM" id="Coils"/>
    </source>
</evidence>
<sequence length="170" mass="19008">MSLSEAADLLGLKPNSVRSRYKAGHIRGERDNQGKIWVWIDPEDEPSKSPSSKVSRSDKLKAASKPFIEAFEAMTAHIETLKGELAAARSELDELRPKASRSDVLAAELESAKKLIEAHRAFADEVSHSRDEYRQQASETLQRLIELTEVANERRGLLSWLLPSKKSRAS</sequence>
<keyword evidence="1" id="KW-0175">Coiled coil</keyword>
<evidence type="ECO:0000313" key="3">
    <source>
        <dbReference type="Proteomes" id="UP000678276"/>
    </source>
</evidence>
<evidence type="ECO:0000313" key="2">
    <source>
        <dbReference type="EMBL" id="MBP0618306.1"/>
    </source>
</evidence>
<accession>A0ABS4BQ03</accession>
<reference evidence="2 3" key="1">
    <citation type="submission" date="2021-04" db="EMBL/GenBank/DDBJ databases">
        <title>Whole genome sequence of Jiella sp. KSK16Y-1.</title>
        <authorList>
            <person name="Tuo L."/>
        </authorList>
    </citation>
    <scope>NUCLEOTIDE SEQUENCE [LARGE SCALE GENOMIC DNA]</scope>
    <source>
        <strain evidence="2 3">KSK16Y-1</strain>
    </source>
</reference>
<gene>
    <name evidence="2" type="ORF">J6595_22215</name>
</gene>
<dbReference type="Proteomes" id="UP000678276">
    <property type="component" value="Unassembled WGS sequence"/>
</dbReference>
<evidence type="ECO:0008006" key="4">
    <source>
        <dbReference type="Google" id="ProtNLM"/>
    </source>
</evidence>
<comment type="caution">
    <text evidence="2">The sequence shown here is derived from an EMBL/GenBank/DDBJ whole genome shotgun (WGS) entry which is preliminary data.</text>
</comment>
<dbReference type="EMBL" id="JAGJCF010000032">
    <property type="protein sequence ID" value="MBP0618306.1"/>
    <property type="molecule type" value="Genomic_DNA"/>
</dbReference>
<name>A0ABS4BQ03_9HYPH</name>
<proteinExistence type="predicted"/>
<organism evidence="2 3">
    <name type="scientific">Jiella mangrovi</name>
    <dbReference type="NCBI Taxonomy" id="2821407"/>
    <lineage>
        <taxon>Bacteria</taxon>
        <taxon>Pseudomonadati</taxon>
        <taxon>Pseudomonadota</taxon>
        <taxon>Alphaproteobacteria</taxon>
        <taxon>Hyphomicrobiales</taxon>
        <taxon>Aurantimonadaceae</taxon>
        <taxon>Jiella</taxon>
    </lineage>
</organism>